<gene>
    <name evidence="2" type="ORF">ECRASSUSDP1_LOCUS15751</name>
</gene>
<dbReference type="EMBL" id="CAMPGE010015796">
    <property type="protein sequence ID" value="CAI2374399.1"/>
    <property type="molecule type" value="Genomic_DNA"/>
</dbReference>
<keyword evidence="3" id="KW-1185">Reference proteome</keyword>
<reference evidence="2" key="1">
    <citation type="submission" date="2023-07" db="EMBL/GenBank/DDBJ databases">
        <authorList>
            <consortium name="AG Swart"/>
            <person name="Singh M."/>
            <person name="Singh A."/>
            <person name="Seah K."/>
            <person name="Emmerich C."/>
        </authorList>
    </citation>
    <scope>NUCLEOTIDE SEQUENCE</scope>
    <source>
        <strain evidence="2">DP1</strain>
    </source>
</reference>
<accession>A0AAD1XKL5</accession>
<organism evidence="2 3">
    <name type="scientific">Euplotes crassus</name>
    <dbReference type="NCBI Taxonomy" id="5936"/>
    <lineage>
        <taxon>Eukaryota</taxon>
        <taxon>Sar</taxon>
        <taxon>Alveolata</taxon>
        <taxon>Ciliophora</taxon>
        <taxon>Intramacronucleata</taxon>
        <taxon>Spirotrichea</taxon>
        <taxon>Hypotrichia</taxon>
        <taxon>Euplotida</taxon>
        <taxon>Euplotidae</taxon>
        <taxon>Moneuplotes</taxon>
    </lineage>
</organism>
<proteinExistence type="predicted"/>
<protein>
    <submittedName>
        <fullName evidence="2">Uncharacterized protein</fullName>
    </submittedName>
</protein>
<feature type="region of interest" description="Disordered" evidence="1">
    <location>
        <begin position="17"/>
        <end position="36"/>
    </location>
</feature>
<dbReference type="AlphaFoldDB" id="A0AAD1XKL5"/>
<name>A0AAD1XKL5_EUPCR</name>
<dbReference type="Proteomes" id="UP001295684">
    <property type="component" value="Unassembled WGS sequence"/>
</dbReference>
<comment type="caution">
    <text evidence="2">The sequence shown here is derived from an EMBL/GenBank/DDBJ whole genome shotgun (WGS) entry which is preliminary data.</text>
</comment>
<evidence type="ECO:0000256" key="1">
    <source>
        <dbReference type="SAM" id="MobiDB-lite"/>
    </source>
</evidence>
<evidence type="ECO:0000313" key="3">
    <source>
        <dbReference type="Proteomes" id="UP001295684"/>
    </source>
</evidence>
<evidence type="ECO:0000313" key="2">
    <source>
        <dbReference type="EMBL" id="CAI2374399.1"/>
    </source>
</evidence>
<sequence>MKSVNLHKQLSKQRIVLSLSPKSDRHSSPKSQNNRFKKDLWCDRKVVSTKLGKNQKVPNEGITKRLREIILKLRKNDKMKQGRIKDKNSQFYPIKSAVKVIPDDLVGIKTLSSRNSKGSSESRPWFTKTSKTIKEEKNLCKQIENEIVKNEYDEMQRKVKQETRDKLDQKVKLHLQNPDEYKKLMRYHRLFDENHSFSKIKIRSVDDITTESICKKLNFDLSIKDNYFKKYFEINNIGNKEKYSEKREIGGLIKKIRGRRETKKINISKALKLYLSPKPKRSRARLLSLCQASRSVKPKLNFQKPNS</sequence>